<dbReference type="InterPro" id="IPR037396">
    <property type="entry name" value="FMN_HAD"/>
</dbReference>
<evidence type="ECO:0000256" key="22">
    <source>
        <dbReference type="ARBA" id="ARBA00078774"/>
    </source>
</evidence>
<keyword evidence="10" id="KW-0479">Metal-binding</keyword>
<dbReference type="Pfam" id="PF01070">
    <property type="entry name" value="FMN_dh"/>
    <property type="match status" value="1"/>
</dbReference>
<comment type="catalytic activity">
    <reaction evidence="16">
        <text>(S)-lactate + 2 Fe(III)-[cytochrome c] = 2 Fe(II)-[cytochrome c] + pyruvate + 2 H(+)</text>
        <dbReference type="Rhea" id="RHEA:19909"/>
        <dbReference type="Rhea" id="RHEA-COMP:10350"/>
        <dbReference type="Rhea" id="RHEA-COMP:14399"/>
        <dbReference type="ChEBI" id="CHEBI:15361"/>
        <dbReference type="ChEBI" id="CHEBI:15378"/>
        <dbReference type="ChEBI" id="CHEBI:16651"/>
        <dbReference type="ChEBI" id="CHEBI:29033"/>
        <dbReference type="ChEBI" id="CHEBI:29034"/>
        <dbReference type="EC" id="1.1.2.3"/>
    </reaction>
    <physiologicalReaction direction="left-to-right" evidence="16">
        <dbReference type="Rhea" id="RHEA:19910"/>
    </physiologicalReaction>
</comment>
<dbReference type="GO" id="GO:0046872">
    <property type="term" value="F:metal ion binding"/>
    <property type="evidence" value="ECO:0007669"/>
    <property type="project" value="UniProtKB-KW"/>
</dbReference>
<reference evidence="26 27" key="1">
    <citation type="journal article" date="2011" name="Proc. Natl. Acad. Sci. U.S.A.">
        <title>Evolutionary erosion of yeast sex chromosomes by mating-type switching accidents.</title>
        <authorList>
            <person name="Gordon J.L."/>
            <person name="Armisen D."/>
            <person name="Proux-Wera E."/>
            <person name="Oheigeartaigh S.S."/>
            <person name="Byrne K.P."/>
            <person name="Wolfe K.H."/>
        </authorList>
    </citation>
    <scope>NUCLEOTIDE SEQUENCE [LARGE SCALE GENOMIC DNA]</scope>
    <source>
        <strain evidence="27">ATCC 76901 / BCRC 22586 / CBS 4309 / NBRC 1992 / NRRL Y-12630</strain>
    </source>
</reference>
<dbReference type="InterPro" id="IPR000262">
    <property type="entry name" value="FMN-dep_DH"/>
</dbReference>
<dbReference type="InterPro" id="IPR008259">
    <property type="entry name" value="FMN_hydac_DH_AS"/>
</dbReference>
<evidence type="ECO:0000256" key="4">
    <source>
        <dbReference type="ARBA" id="ARBA00011881"/>
    </source>
</evidence>
<keyword evidence="8" id="KW-0288">FMN</keyword>
<dbReference type="OMA" id="MTDWETP"/>
<dbReference type="InterPro" id="IPR001199">
    <property type="entry name" value="Cyt_B5-like_heme/steroid-bd"/>
</dbReference>
<dbReference type="InterPro" id="IPR013785">
    <property type="entry name" value="Aldolase_TIM"/>
</dbReference>
<comment type="similarity">
    <text evidence="18">In the N-terminal section; belongs to the cytochrome b5 family.</text>
</comment>
<dbReference type="FunFam" id="3.20.20.70:FF:000062">
    <property type="entry name" value="Cytochrome b2, mitochondrial, putative"/>
    <property type="match status" value="1"/>
</dbReference>
<evidence type="ECO:0000256" key="21">
    <source>
        <dbReference type="ARBA" id="ARBA00075949"/>
    </source>
</evidence>
<evidence type="ECO:0000256" key="8">
    <source>
        <dbReference type="ARBA" id="ARBA00022643"/>
    </source>
</evidence>
<evidence type="ECO:0000256" key="1">
    <source>
        <dbReference type="ARBA" id="ARBA00001917"/>
    </source>
</evidence>
<feature type="domain" description="FMN hydroxy acid dehydrogenase" evidence="25">
    <location>
        <begin position="195"/>
        <end position="569"/>
    </location>
</feature>
<evidence type="ECO:0000256" key="14">
    <source>
        <dbReference type="ARBA" id="ARBA00023004"/>
    </source>
</evidence>
<dbReference type="InParanoid" id="G0V5U8"/>
<dbReference type="SUPFAM" id="SSF51395">
    <property type="entry name" value="FMN-linked oxidoreductases"/>
    <property type="match status" value="1"/>
</dbReference>
<protein>
    <recommendedName>
        <fullName evidence="20">L-lactate dehydrogenase (cytochrome)</fullName>
        <ecNumber evidence="19">1.1.2.3</ecNumber>
    </recommendedName>
    <alternativeName>
        <fullName evidence="22">Cytochrome b2</fullName>
    </alternativeName>
    <alternativeName>
        <fullName evidence="21">Flavocytochrome b2</fullName>
    </alternativeName>
    <alternativeName>
        <fullName evidence="23">L-lactate ferricytochrome c oxidoreductase</fullName>
    </alternativeName>
</protein>
<evidence type="ECO:0000256" key="23">
    <source>
        <dbReference type="ARBA" id="ARBA00078938"/>
    </source>
</evidence>
<dbReference type="EMBL" id="HE576752">
    <property type="protein sequence ID" value="CCC66836.1"/>
    <property type="molecule type" value="Genomic_DNA"/>
</dbReference>
<evidence type="ECO:0000256" key="16">
    <source>
        <dbReference type="ARBA" id="ARBA00052399"/>
    </source>
</evidence>
<dbReference type="RefSeq" id="XP_003673227.1">
    <property type="nucleotide sequence ID" value="XM_003673179.1"/>
</dbReference>
<dbReference type="SUPFAM" id="SSF55856">
    <property type="entry name" value="Cytochrome b5-like heme/steroid binding domain"/>
    <property type="match status" value="1"/>
</dbReference>
<reference key="2">
    <citation type="submission" date="2011-08" db="EMBL/GenBank/DDBJ databases">
        <title>Genome sequence of Naumovozyma castellii.</title>
        <authorList>
            <person name="Gordon J.L."/>
            <person name="Armisen D."/>
            <person name="Proux-Wera E."/>
            <person name="OhEigeartaigh S.S."/>
            <person name="Byrne K.P."/>
            <person name="Wolfe K.H."/>
        </authorList>
    </citation>
    <scope>NUCLEOTIDE SEQUENCE</scope>
    <source>
        <strain>Type strain:CBS 4309</strain>
    </source>
</reference>
<evidence type="ECO:0000256" key="9">
    <source>
        <dbReference type="ARBA" id="ARBA00022660"/>
    </source>
</evidence>
<dbReference type="PROSITE" id="PS00191">
    <property type="entry name" value="CYTOCHROME_B5_1"/>
    <property type="match status" value="1"/>
</dbReference>
<gene>
    <name evidence="26" type="primary">NCAS0A02780</name>
    <name evidence="26" type="ordered locus">NCAS_0A02780</name>
</gene>
<dbReference type="PANTHER" id="PTHR10578">
    <property type="entry name" value="S -2-HYDROXY-ACID OXIDASE-RELATED"/>
    <property type="match status" value="1"/>
</dbReference>
<comment type="similarity">
    <text evidence="17">In the C-terminal section; belongs to the FMN-dependent alpha-hydroxy acid dehydrogenase family.</text>
</comment>
<dbReference type="GO" id="GO:0005758">
    <property type="term" value="C:mitochondrial intermembrane space"/>
    <property type="evidence" value="ECO:0007669"/>
    <property type="project" value="UniProtKB-SubCell"/>
</dbReference>
<comment type="subunit">
    <text evidence="4">Homotetramer.</text>
</comment>
<keyword evidence="14" id="KW-0408">Iron</keyword>
<comment type="cofactor">
    <cofactor evidence="2">
        <name>heme b</name>
        <dbReference type="ChEBI" id="CHEBI:60344"/>
    </cofactor>
</comment>
<dbReference type="OrthoDB" id="1925334at2759"/>
<dbReference type="PROSITE" id="PS50255">
    <property type="entry name" value="CYTOCHROME_B5_2"/>
    <property type="match status" value="1"/>
</dbReference>
<evidence type="ECO:0000256" key="13">
    <source>
        <dbReference type="ARBA" id="ARBA00023002"/>
    </source>
</evidence>
<evidence type="ECO:0000256" key="3">
    <source>
        <dbReference type="ARBA" id="ARBA00004569"/>
    </source>
</evidence>
<dbReference type="Proteomes" id="UP000001640">
    <property type="component" value="Chromosome 1"/>
</dbReference>
<evidence type="ECO:0000256" key="7">
    <source>
        <dbReference type="ARBA" id="ARBA00022630"/>
    </source>
</evidence>
<dbReference type="GO" id="GO:0004460">
    <property type="term" value="F:L-lactate dehydrogenase (cytochrome) activity"/>
    <property type="evidence" value="ECO:0007669"/>
    <property type="project" value="UniProtKB-EC"/>
</dbReference>
<evidence type="ECO:0000259" key="24">
    <source>
        <dbReference type="PROSITE" id="PS50255"/>
    </source>
</evidence>
<keyword evidence="13" id="KW-0560">Oxidoreductase</keyword>
<dbReference type="InterPro" id="IPR018506">
    <property type="entry name" value="Cyt_B5_heme-BS"/>
</dbReference>
<keyword evidence="7" id="KW-0285">Flavoprotein</keyword>
<dbReference type="AlphaFoldDB" id="G0V5U8"/>
<dbReference type="GO" id="GO:0006089">
    <property type="term" value="P:lactate metabolic process"/>
    <property type="evidence" value="ECO:0007669"/>
    <property type="project" value="TreeGrafter"/>
</dbReference>
<keyword evidence="5" id="KW-0813">Transport</keyword>
<dbReference type="Gene3D" id="3.20.20.70">
    <property type="entry name" value="Aldolase class I"/>
    <property type="match status" value="1"/>
</dbReference>
<dbReference type="PRINTS" id="PR00363">
    <property type="entry name" value="CYTOCHROMEB5"/>
</dbReference>
<comment type="cofactor">
    <cofactor evidence="1">
        <name>FMN</name>
        <dbReference type="ChEBI" id="CHEBI:58210"/>
    </cofactor>
</comment>
<evidence type="ECO:0000256" key="5">
    <source>
        <dbReference type="ARBA" id="ARBA00022448"/>
    </source>
</evidence>
<dbReference type="eggNOG" id="KOG0538">
    <property type="taxonomic scope" value="Eukaryota"/>
</dbReference>
<dbReference type="Gene3D" id="3.10.120.10">
    <property type="entry name" value="Cytochrome b5-like heme/steroid binding domain"/>
    <property type="match status" value="1"/>
</dbReference>
<dbReference type="SMART" id="SM01117">
    <property type="entry name" value="Cyt-b5"/>
    <property type="match status" value="1"/>
</dbReference>
<keyword evidence="12" id="KW-0249">Electron transport</keyword>
<evidence type="ECO:0000313" key="27">
    <source>
        <dbReference type="Proteomes" id="UP000001640"/>
    </source>
</evidence>
<dbReference type="InterPro" id="IPR037458">
    <property type="entry name" value="L-MDH/L-LDH_FMN-bd"/>
</dbReference>
<feature type="domain" description="Cytochrome b5 heme-binding" evidence="24">
    <location>
        <begin position="86"/>
        <end position="163"/>
    </location>
</feature>
<dbReference type="GO" id="GO:0020037">
    <property type="term" value="F:heme binding"/>
    <property type="evidence" value="ECO:0007669"/>
    <property type="project" value="InterPro"/>
</dbReference>
<evidence type="ECO:0000256" key="15">
    <source>
        <dbReference type="ARBA" id="ARBA00023128"/>
    </source>
</evidence>
<dbReference type="KEGG" id="ncs:NCAS_0A02780"/>
<evidence type="ECO:0000256" key="6">
    <source>
        <dbReference type="ARBA" id="ARBA00022617"/>
    </source>
</evidence>
<comment type="subcellular location">
    <subcellularLocation>
        <location evidence="3">Mitochondrion intermembrane space</location>
    </subcellularLocation>
</comment>
<dbReference type="Pfam" id="PF00173">
    <property type="entry name" value="Cyt-b5"/>
    <property type="match status" value="1"/>
</dbReference>
<evidence type="ECO:0000259" key="25">
    <source>
        <dbReference type="PROSITE" id="PS51349"/>
    </source>
</evidence>
<keyword evidence="11" id="KW-0809">Transit peptide</keyword>
<dbReference type="PANTHER" id="PTHR10578:SF148">
    <property type="entry name" value="L-LACTATE DEHYDROGENASE (CYTOCHROME)"/>
    <property type="match status" value="1"/>
</dbReference>
<dbReference type="EC" id="1.1.2.3" evidence="19"/>
<evidence type="ECO:0000256" key="12">
    <source>
        <dbReference type="ARBA" id="ARBA00022982"/>
    </source>
</evidence>
<dbReference type="HOGENOM" id="CLU_020639_1_1_1"/>
<dbReference type="InterPro" id="IPR036400">
    <property type="entry name" value="Cyt_B5-like_heme/steroid_sf"/>
</dbReference>
<dbReference type="PROSITE" id="PS51349">
    <property type="entry name" value="FMN_HYDROXY_ACID_DH_2"/>
    <property type="match status" value="1"/>
</dbReference>
<dbReference type="CDD" id="cd02922">
    <property type="entry name" value="FCB2_FMN"/>
    <property type="match status" value="1"/>
</dbReference>
<keyword evidence="27" id="KW-1185">Reference proteome</keyword>
<dbReference type="STRING" id="1064592.G0V5U8"/>
<dbReference type="FunFam" id="3.10.120.10:FF:000009">
    <property type="entry name" value="Cytochrome b2, mitochondrial, putative"/>
    <property type="match status" value="1"/>
</dbReference>
<keyword evidence="6" id="KW-0349">Heme</keyword>
<evidence type="ECO:0000256" key="17">
    <source>
        <dbReference type="ARBA" id="ARBA00061137"/>
    </source>
</evidence>
<dbReference type="FunCoup" id="G0V5U8">
    <property type="interactions" value="391"/>
</dbReference>
<evidence type="ECO:0000256" key="11">
    <source>
        <dbReference type="ARBA" id="ARBA00022946"/>
    </source>
</evidence>
<evidence type="ECO:0000256" key="18">
    <source>
        <dbReference type="ARBA" id="ARBA00061589"/>
    </source>
</evidence>
<keyword evidence="9" id="KW-0679">Respiratory chain</keyword>
<evidence type="ECO:0000256" key="20">
    <source>
        <dbReference type="ARBA" id="ARBA00068515"/>
    </source>
</evidence>
<accession>G0V5U8</accession>
<dbReference type="PROSITE" id="PS00557">
    <property type="entry name" value="FMN_HYDROXY_ACID_DH_1"/>
    <property type="match status" value="1"/>
</dbReference>
<dbReference type="GeneID" id="96900325"/>
<sequence>MLGVSRQCEVTGRKLFSGKVLSKNFKYLSNRKYSLATTKNGAKYESKKFNKAQLMAIAGAGLIATTTLLYSNFNSEIQNESKLAPKRVIDPSEVARHNTPADCWIVINGVVYDLTSFIPVHPGGADIIKSNAGKDVTAIFEPIHAPGVIEKYLPPKCRIGTLKKPMPAELTCDPYTPGESKDDIIKKLELRNNLPHLDSIINIYDFEKLASKILSNQAWAYYSSGADDEISYRDNHSAYRRIFFKPRILRDVSSVDVKTTMLGSKVDVPFYVSATALCKLGNPKEGEKDIARGCGQGDTKVPQMISTLASCSVDEIVDAAPSKDQIAWYQVYVNSDRNITRDMIKHVEKLGIKALFITVDAPSLGRREKDMKIKFSGSDQGAKVMKEPLKKVEKKDDGEMSKGASTTLSKFIDPSLTWDDVVKMRKWTKLPIVIKGVQSVEDVVKAAELGVDGVVLSNHGGRQLDYSRPPIEVLAETVPVLKEKHLDGKLELFVDGGVRRGTDVIKALCLGAKGVGLGRPFLYSNSCYGKDGVEKTIELLKTEIEMSMRLLGVTSIDQLTPELLDTTNLKSRTVNVSKDVLFDTVYRNPTLAAFQNGYDDDE</sequence>
<name>G0V5U8_NAUCA</name>
<evidence type="ECO:0000256" key="2">
    <source>
        <dbReference type="ARBA" id="ARBA00001970"/>
    </source>
</evidence>
<evidence type="ECO:0000256" key="10">
    <source>
        <dbReference type="ARBA" id="ARBA00022723"/>
    </source>
</evidence>
<evidence type="ECO:0000256" key="19">
    <source>
        <dbReference type="ARBA" id="ARBA00066458"/>
    </source>
</evidence>
<evidence type="ECO:0000313" key="26">
    <source>
        <dbReference type="EMBL" id="CCC66836.1"/>
    </source>
</evidence>
<keyword evidence="15" id="KW-0496">Mitochondrion</keyword>
<organism evidence="26 27">
    <name type="scientific">Naumovozyma castellii</name>
    <name type="common">Yeast</name>
    <name type="synonym">Saccharomyces castellii</name>
    <dbReference type="NCBI Taxonomy" id="27288"/>
    <lineage>
        <taxon>Eukaryota</taxon>
        <taxon>Fungi</taxon>
        <taxon>Dikarya</taxon>
        <taxon>Ascomycota</taxon>
        <taxon>Saccharomycotina</taxon>
        <taxon>Saccharomycetes</taxon>
        <taxon>Saccharomycetales</taxon>
        <taxon>Saccharomycetaceae</taxon>
        <taxon>Naumovozyma</taxon>
    </lineage>
</organism>
<proteinExistence type="inferred from homology"/>
<dbReference type="eggNOG" id="KOG0537">
    <property type="taxonomic scope" value="Eukaryota"/>
</dbReference>